<keyword evidence="4" id="KW-0547">Nucleotide-binding</keyword>
<dbReference type="EMBL" id="JANUGQ010000028">
    <property type="protein sequence ID" value="MCS0638961.1"/>
    <property type="molecule type" value="Genomic_DNA"/>
</dbReference>
<feature type="region of interest" description="Disordered" evidence="2">
    <location>
        <begin position="1"/>
        <end position="23"/>
    </location>
</feature>
<dbReference type="Proteomes" id="UP001431313">
    <property type="component" value="Unassembled WGS sequence"/>
</dbReference>
<dbReference type="GO" id="GO:0005524">
    <property type="term" value="F:ATP binding"/>
    <property type="evidence" value="ECO:0007669"/>
    <property type="project" value="UniProtKB-KW"/>
</dbReference>
<comment type="caution">
    <text evidence="4">The sequence shown here is derived from an EMBL/GenBank/DDBJ whole genome shotgun (WGS) entry which is preliminary data.</text>
</comment>
<dbReference type="PANTHER" id="PTHR35526">
    <property type="entry name" value="ANTI-SIGMA-F FACTOR RSBW-RELATED"/>
    <property type="match status" value="1"/>
</dbReference>
<dbReference type="CDD" id="cd16936">
    <property type="entry name" value="HATPase_RsbW-like"/>
    <property type="match status" value="1"/>
</dbReference>
<accession>A0ABT2CNY3</accession>
<evidence type="ECO:0000313" key="4">
    <source>
        <dbReference type="EMBL" id="MCS0638961.1"/>
    </source>
</evidence>
<keyword evidence="1" id="KW-0808">Transferase</keyword>
<proteinExistence type="predicted"/>
<sequence length="154" mass="17073">MMVTAESRPAGHPEYSKTLPREAESATAARELVRSALTAWHLDHLTENATLVITELVSNAVDHGRLPSIRVIVNRPAEDRVRLAVVDRSKVIPMMRTESNGDQIRGRGLMIVDALTECWGTEMYRWGKQVWGELRTGAQGPGMLTVTEPIEPST</sequence>
<protein>
    <submittedName>
        <fullName evidence="4">ATP-binding protein</fullName>
    </submittedName>
</protein>
<evidence type="ECO:0000313" key="5">
    <source>
        <dbReference type="Proteomes" id="UP001431313"/>
    </source>
</evidence>
<keyword evidence="4" id="KW-0067">ATP-binding</keyword>
<dbReference type="InterPro" id="IPR050267">
    <property type="entry name" value="Anti-sigma-factor_SerPK"/>
</dbReference>
<feature type="compositionally biased region" description="Basic and acidic residues" evidence="2">
    <location>
        <begin position="9"/>
        <end position="23"/>
    </location>
</feature>
<dbReference type="PANTHER" id="PTHR35526:SF3">
    <property type="entry name" value="ANTI-SIGMA-F FACTOR RSBW"/>
    <property type="match status" value="1"/>
</dbReference>
<dbReference type="InterPro" id="IPR036890">
    <property type="entry name" value="HATPase_C_sf"/>
</dbReference>
<keyword evidence="5" id="KW-1185">Reference proteome</keyword>
<evidence type="ECO:0000256" key="2">
    <source>
        <dbReference type="SAM" id="MobiDB-lite"/>
    </source>
</evidence>
<name>A0ABT2CNY3_9ACTN</name>
<gene>
    <name evidence="4" type="ORF">NX801_25590</name>
</gene>
<keyword evidence="1" id="KW-0418">Kinase</keyword>
<keyword evidence="1" id="KW-0723">Serine/threonine-protein kinase</keyword>
<reference evidence="4" key="1">
    <citation type="submission" date="2022-08" db="EMBL/GenBank/DDBJ databases">
        <authorList>
            <person name="Somphong A."/>
            <person name="Phongsopitanun W."/>
        </authorList>
    </citation>
    <scope>NUCLEOTIDE SEQUENCE</scope>
    <source>
        <strain evidence="4">LP05-1</strain>
    </source>
</reference>
<dbReference type="InterPro" id="IPR003594">
    <property type="entry name" value="HATPase_dom"/>
</dbReference>
<dbReference type="Gene3D" id="3.30.565.10">
    <property type="entry name" value="Histidine kinase-like ATPase, C-terminal domain"/>
    <property type="match status" value="1"/>
</dbReference>
<evidence type="ECO:0000259" key="3">
    <source>
        <dbReference type="Pfam" id="PF13581"/>
    </source>
</evidence>
<feature type="domain" description="Histidine kinase/HSP90-like ATPase" evidence="3">
    <location>
        <begin position="20"/>
        <end position="116"/>
    </location>
</feature>
<evidence type="ECO:0000256" key="1">
    <source>
        <dbReference type="ARBA" id="ARBA00022527"/>
    </source>
</evidence>
<dbReference type="Pfam" id="PF13581">
    <property type="entry name" value="HATPase_c_2"/>
    <property type="match status" value="1"/>
</dbReference>
<dbReference type="SUPFAM" id="SSF55874">
    <property type="entry name" value="ATPase domain of HSP90 chaperone/DNA topoisomerase II/histidine kinase"/>
    <property type="match status" value="1"/>
</dbReference>
<organism evidence="4 5">
    <name type="scientific">Streptomyces pyxinae</name>
    <dbReference type="NCBI Taxonomy" id="2970734"/>
    <lineage>
        <taxon>Bacteria</taxon>
        <taxon>Bacillati</taxon>
        <taxon>Actinomycetota</taxon>
        <taxon>Actinomycetes</taxon>
        <taxon>Kitasatosporales</taxon>
        <taxon>Streptomycetaceae</taxon>
        <taxon>Streptomyces</taxon>
    </lineage>
</organism>